<sequence>MLERISALRIDLGQGTMREVEVDEYGNWQSNEGGVITTHIEGEIGEEQQKGGIYLCVEYDIRDPYPYPHLEGSYISGKLPPRRRAKLLIWNSGAELVDSLLIYDARWRDHHPPPVDEKGNPQSISLS</sequence>
<reference evidence="1 2" key="1">
    <citation type="journal article" date="2016" name="Nat. Commun.">
        <title>Thousands of microbial genomes shed light on interconnected biogeochemical processes in an aquifer system.</title>
        <authorList>
            <person name="Anantharaman K."/>
            <person name="Brown C.T."/>
            <person name="Hug L.A."/>
            <person name="Sharon I."/>
            <person name="Castelle C.J."/>
            <person name="Probst A.J."/>
            <person name="Thomas B.C."/>
            <person name="Singh A."/>
            <person name="Wilkins M.J."/>
            <person name="Karaoz U."/>
            <person name="Brodie E.L."/>
            <person name="Williams K.H."/>
            <person name="Hubbard S.S."/>
            <person name="Banfield J.F."/>
        </authorList>
    </citation>
    <scope>NUCLEOTIDE SEQUENCE [LARGE SCALE GENOMIC DNA]</scope>
</reference>
<name>A0A1F5GG76_9BACT</name>
<proteinExistence type="predicted"/>
<gene>
    <name evidence="1" type="ORF">A3D81_01805</name>
</gene>
<evidence type="ECO:0000313" key="2">
    <source>
        <dbReference type="Proteomes" id="UP000178492"/>
    </source>
</evidence>
<comment type="caution">
    <text evidence="1">The sequence shown here is derived from an EMBL/GenBank/DDBJ whole genome shotgun (WGS) entry which is preliminary data.</text>
</comment>
<dbReference type="EMBL" id="MFBE01000030">
    <property type="protein sequence ID" value="OGD90853.1"/>
    <property type="molecule type" value="Genomic_DNA"/>
</dbReference>
<accession>A0A1F5GG76</accession>
<protein>
    <submittedName>
        <fullName evidence="1">Uncharacterized protein</fullName>
    </submittedName>
</protein>
<dbReference type="Proteomes" id="UP000178492">
    <property type="component" value="Unassembled WGS sequence"/>
</dbReference>
<dbReference type="AlphaFoldDB" id="A0A1F5GG76"/>
<organism evidence="1 2">
    <name type="scientific">Candidatus Curtissbacteria bacterium RIFCSPHIGHO2_02_FULL_40_17</name>
    <dbReference type="NCBI Taxonomy" id="1797715"/>
    <lineage>
        <taxon>Bacteria</taxon>
        <taxon>Candidatus Curtissiibacteriota</taxon>
    </lineage>
</organism>
<dbReference type="STRING" id="1797715.A3D81_01805"/>
<evidence type="ECO:0000313" key="1">
    <source>
        <dbReference type="EMBL" id="OGD90853.1"/>
    </source>
</evidence>